<protein>
    <submittedName>
        <fullName evidence="1">Uncharacterized protein</fullName>
    </submittedName>
</protein>
<dbReference type="EMBL" id="JOJP01000001">
    <property type="protein sequence ID" value="KEI71647.1"/>
    <property type="molecule type" value="Genomic_DNA"/>
</dbReference>
<dbReference type="AlphaFoldDB" id="A0A081KBX1"/>
<accession>A0A081KBX1</accession>
<gene>
    <name evidence="1" type="ORF">GV64_13675</name>
</gene>
<name>A0A081KBX1_9GAMM</name>
<dbReference type="RefSeq" id="WP_020583341.1">
    <property type="nucleotide sequence ID" value="NZ_JOJP01000001.1"/>
</dbReference>
<evidence type="ECO:0000313" key="1">
    <source>
        <dbReference type="EMBL" id="KEI71647.1"/>
    </source>
</evidence>
<reference evidence="1 2" key="1">
    <citation type="submission" date="2014-06" db="EMBL/GenBank/DDBJ databases">
        <title>Whole Genome Sequences of Three Symbiotic Endozoicomonas Bacteria.</title>
        <authorList>
            <person name="Neave M.J."/>
            <person name="Apprill A."/>
            <person name="Voolstra C.R."/>
        </authorList>
    </citation>
    <scope>NUCLEOTIDE SEQUENCE [LARGE SCALE GENOMIC DNA]</scope>
    <source>
        <strain evidence="1 2">DSM 22380</strain>
    </source>
</reference>
<organism evidence="1 2">
    <name type="scientific">Endozoicomonas elysicola</name>
    <dbReference type="NCBI Taxonomy" id="305900"/>
    <lineage>
        <taxon>Bacteria</taxon>
        <taxon>Pseudomonadati</taxon>
        <taxon>Pseudomonadota</taxon>
        <taxon>Gammaproteobacteria</taxon>
        <taxon>Oceanospirillales</taxon>
        <taxon>Endozoicomonadaceae</taxon>
        <taxon>Endozoicomonas</taxon>
    </lineage>
</organism>
<proteinExistence type="predicted"/>
<keyword evidence="2" id="KW-1185">Reference proteome</keyword>
<comment type="caution">
    <text evidence="1">The sequence shown here is derived from an EMBL/GenBank/DDBJ whole genome shotgun (WGS) entry which is preliminary data.</text>
</comment>
<evidence type="ECO:0000313" key="2">
    <source>
        <dbReference type="Proteomes" id="UP000027997"/>
    </source>
</evidence>
<dbReference type="Proteomes" id="UP000027997">
    <property type="component" value="Unassembled WGS sequence"/>
</dbReference>
<sequence length="362" mass="39142">METLSNAASTVASFLYKAVTLPVRIGCFFIGKMVKAVSNVYNYLTGNSGQTTQKQSPSTPIDNRQVTAAMPGQAIPASMPATIAQTSFSAPPRTAPASINYQLLGSGRSGFSPIYDRVSQPGDLPLGSVNAGDPFKYVGGKGINKGHADALGIQKGSQDDLEFINFHDQFMKGVRREQLVHAIPATRLGIFPSKLQAATVLYDCLATHPKGHPKYQISDGTVFVEEFTDSACPHGNLNNRIMLYIIPPNRVDYPDDQSFCHAVEKMAINTVRAFEEHNLWRIRNGLAPVPVLRLCAFSSSIFAQRPGQPASSVDVRQVLAHIQNGLHHQLAQTSTIKTVQYSNVMQPIVPQVVSPGNLQGGG</sequence>